<reference evidence="1" key="1">
    <citation type="submission" date="2020-10" db="EMBL/GenBank/DDBJ databases">
        <authorList>
            <person name="Gilroy R."/>
        </authorList>
    </citation>
    <scope>NUCLEOTIDE SEQUENCE</scope>
    <source>
        <strain evidence="1">CHK152-2871</strain>
    </source>
</reference>
<protein>
    <submittedName>
        <fullName evidence="1">GNAT family N-acetyltransferase</fullName>
    </submittedName>
</protein>
<evidence type="ECO:0000313" key="1">
    <source>
        <dbReference type="EMBL" id="HIS73820.1"/>
    </source>
</evidence>
<evidence type="ECO:0000313" key="2">
    <source>
        <dbReference type="Proteomes" id="UP000886865"/>
    </source>
</evidence>
<organism evidence="1 2">
    <name type="scientific">Candidatus Galligastranaerophilus intestinavium</name>
    <dbReference type="NCBI Taxonomy" id="2840836"/>
    <lineage>
        <taxon>Bacteria</taxon>
        <taxon>Candidatus Galligastranaerophilus</taxon>
    </lineage>
</organism>
<sequence length="336" mass="39423">MTQIRSSVFYDCSKLRNILGVDGFELEKSGFAPKIVSFVNYFLPLRAKFLSESYVAYENNKIQGFITLEKDEKNRKRLKITKIFLEENAFDIGKLLVQYVVSRYCAMGAVSYKVVVEDLRTDLLTLFINGCNFRNTAKEYLYKLESSFISERDTSSPEGFRFYRNTKSADVCKLYNSNINSCQRLSFLRNKEQFEPDFACGISDRISFSYVLEDEQKDKIYGYFNISTYNNHDYILDFVLDNSFEVYFEDALLFISNCLSKRVKKWNLYIKIKSYFVNYKVFKEFCESKGFELMKSSCILTKDYLKEIKENSLINSAKIIFNDITPAFKTKTNQPF</sequence>
<dbReference type="Proteomes" id="UP000886865">
    <property type="component" value="Unassembled WGS sequence"/>
</dbReference>
<proteinExistence type="predicted"/>
<reference evidence="1" key="2">
    <citation type="journal article" date="2021" name="PeerJ">
        <title>Extensive microbial diversity within the chicken gut microbiome revealed by metagenomics and culture.</title>
        <authorList>
            <person name="Gilroy R."/>
            <person name="Ravi A."/>
            <person name="Getino M."/>
            <person name="Pursley I."/>
            <person name="Horton D.L."/>
            <person name="Alikhan N.F."/>
            <person name="Baker D."/>
            <person name="Gharbi K."/>
            <person name="Hall N."/>
            <person name="Watson M."/>
            <person name="Adriaenssens E.M."/>
            <person name="Foster-Nyarko E."/>
            <person name="Jarju S."/>
            <person name="Secka A."/>
            <person name="Antonio M."/>
            <person name="Oren A."/>
            <person name="Chaudhuri R.R."/>
            <person name="La Ragione R."/>
            <person name="Hildebrand F."/>
            <person name="Pallen M.J."/>
        </authorList>
    </citation>
    <scope>NUCLEOTIDE SEQUENCE</scope>
    <source>
        <strain evidence="1">CHK152-2871</strain>
    </source>
</reference>
<comment type="caution">
    <text evidence="1">The sequence shown here is derived from an EMBL/GenBank/DDBJ whole genome shotgun (WGS) entry which is preliminary data.</text>
</comment>
<gene>
    <name evidence="1" type="ORF">IAA86_02230</name>
</gene>
<dbReference type="CDD" id="cd04301">
    <property type="entry name" value="NAT_SF"/>
    <property type="match status" value="1"/>
</dbReference>
<accession>A0A9D1JX66</accession>
<dbReference type="AlphaFoldDB" id="A0A9D1JX66"/>
<dbReference type="EMBL" id="DVJQ01000020">
    <property type="protein sequence ID" value="HIS73820.1"/>
    <property type="molecule type" value="Genomic_DNA"/>
</dbReference>
<name>A0A9D1JX66_9BACT</name>